<feature type="domain" description="B12-binding" evidence="6">
    <location>
        <begin position="1"/>
        <end position="135"/>
    </location>
</feature>
<evidence type="ECO:0000256" key="5">
    <source>
        <dbReference type="ARBA" id="ARBA00023014"/>
    </source>
</evidence>
<comment type="caution">
    <text evidence="8">The sequence shown here is derived from an EMBL/GenBank/DDBJ whole genome shotgun (WGS) entry which is preliminary data.</text>
</comment>
<dbReference type="InterPro" id="IPR006638">
    <property type="entry name" value="Elp3/MiaA/NifB-like_rSAM"/>
</dbReference>
<evidence type="ECO:0000259" key="6">
    <source>
        <dbReference type="PROSITE" id="PS51332"/>
    </source>
</evidence>
<keyword evidence="9" id="KW-1185">Reference proteome</keyword>
<evidence type="ECO:0000259" key="7">
    <source>
        <dbReference type="PROSITE" id="PS51918"/>
    </source>
</evidence>
<dbReference type="RefSeq" id="WP_160558892.1">
    <property type="nucleotide sequence ID" value="NZ_QZDT01000004.1"/>
</dbReference>
<evidence type="ECO:0000256" key="2">
    <source>
        <dbReference type="ARBA" id="ARBA00022691"/>
    </source>
</evidence>
<dbReference type="GO" id="GO:0003824">
    <property type="term" value="F:catalytic activity"/>
    <property type="evidence" value="ECO:0007669"/>
    <property type="project" value="InterPro"/>
</dbReference>
<reference evidence="8" key="1">
    <citation type="submission" date="2018-09" db="EMBL/GenBank/DDBJ databases">
        <title>Murine metabolic-syndrome-specific gut microbial biobank.</title>
        <authorList>
            <person name="Liu C."/>
        </authorList>
    </citation>
    <scope>NUCLEOTIDE SEQUENCE</scope>
    <source>
        <strain evidence="8">D42-62</strain>
    </source>
</reference>
<dbReference type="PROSITE" id="PS51332">
    <property type="entry name" value="B12_BINDING"/>
    <property type="match status" value="1"/>
</dbReference>
<dbReference type="Pfam" id="PF04055">
    <property type="entry name" value="Radical_SAM"/>
    <property type="match status" value="1"/>
</dbReference>
<dbReference type="GO" id="GO:0031419">
    <property type="term" value="F:cobalamin binding"/>
    <property type="evidence" value="ECO:0007669"/>
    <property type="project" value="InterPro"/>
</dbReference>
<dbReference type="SUPFAM" id="SSF102114">
    <property type="entry name" value="Radical SAM enzymes"/>
    <property type="match status" value="1"/>
</dbReference>
<evidence type="ECO:0000256" key="3">
    <source>
        <dbReference type="ARBA" id="ARBA00022723"/>
    </source>
</evidence>
<dbReference type="OrthoDB" id="9801424at2"/>
<dbReference type="CDD" id="cd01335">
    <property type="entry name" value="Radical_SAM"/>
    <property type="match status" value="1"/>
</dbReference>
<keyword evidence="2" id="KW-0949">S-adenosyl-L-methionine</keyword>
<accession>A0A9X5GR49</accession>
<dbReference type="CDD" id="cd02068">
    <property type="entry name" value="radical_SAM_B12_BD"/>
    <property type="match status" value="1"/>
</dbReference>
<dbReference type="PANTHER" id="PTHR43409:SF16">
    <property type="entry name" value="SLR0320 PROTEIN"/>
    <property type="match status" value="1"/>
</dbReference>
<evidence type="ECO:0000256" key="1">
    <source>
        <dbReference type="ARBA" id="ARBA00001966"/>
    </source>
</evidence>
<dbReference type="InterPro" id="IPR025288">
    <property type="entry name" value="DUF4080"/>
</dbReference>
<dbReference type="Pfam" id="PF13311">
    <property type="entry name" value="DUF4080"/>
    <property type="match status" value="1"/>
</dbReference>
<name>A0A9X5GR49_9FIRM</name>
<evidence type="ECO:0000313" key="8">
    <source>
        <dbReference type="EMBL" id="NBJ91811.1"/>
    </source>
</evidence>
<keyword evidence="5" id="KW-0411">Iron-sulfur</keyword>
<dbReference type="AlphaFoldDB" id="A0A9X5GR49"/>
<dbReference type="PROSITE" id="PS51918">
    <property type="entry name" value="RADICAL_SAM"/>
    <property type="match status" value="1"/>
</dbReference>
<dbReference type="InterPro" id="IPR007197">
    <property type="entry name" value="rSAM"/>
</dbReference>
<evidence type="ECO:0000256" key="4">
    <source>
        <dbReference type="ARBA" id="ARBA00023004"/>
    </source>
</evidence>
<organism evidence="8 9">
    <name type="scientific">Parablautia muri</name>
    <dbReference type="NCBI Taxonomy" id="2320879"/>
    <lineage>
        <taxon>Bacteria</taxon>
        <taxon>Bacillati</taxon>
        <taxon>Bacillota</taxon>
        <taxon>Clostridia</taxon>
        <taxon>Lachnospirales</taxon>
        <taxon>Lachnospiraceae</taxon>
        <taxon>Parablautia</taxon>
    </lineage>
</organism>
<dbReference type="Pfam" id="PF02310">
    <property type="entry name" value="B12-binding"/>
    <property type="match status" value="1"/>
</dbReference>
<dbReference type="SFLD" id="SFLDS00029">
    <property type="entry name" value="Radical_SAM"/>
    <property type="match status" value="1"/>
</dbReference>
<dbReference type="SFLD" id="SFLDG01082">
    <property type="entry name" value="B12-binding_domain_containing"/>
    <property type="match status" value="1"/>
</dbReference>
<sequence>MQFLLTAVNAKYIHSNPAIYSLWAYAGDELQPFIGLAEYTINQQADEILGDLYRKHPDVIGFSCYIWNYSLICELIREIPKVLPDTDIWLGGPEVSFEAKKILSEFPMVRGIMAGEGEETFRDLLLYYVGSKKPGEKIAKDCKYACFSEIPGLILPEGVAPVRDLPKINELPFPYKKVFQFENFDNRIIYYETSRGCPFRCSYCLSSIDKRVRLRDLEQVKQELQFFLDKKVLQVKLIDRTFNCNSAHAVKIWEYILKNDNSVTNFHFEIAADIINEEELYLLGQMRPGLIQLEIGVQSTNQLTLKEINRSTDLARIAEVTECIRNYHNIHIHLDLIAGLPFEDFDSFRKSFDDVYAMKPHQLQLGFLKVLKGTGICERADDYGIVYQSRPPYEVLSTKWISYGEILKLKQIEEMVELYYNSNQFTHILSVLVKSFEGAFEMFWQLASFYEEKGYFIHSPARSSRYQVLLDFVLCKVPEKEELFRELFTFDYYLRENAKSRPAFGADLSPYRESIWSFYQKEESKPEFLQEYRNYHARQTMKMTHMDVFFYPVWERNVERLERWNEAPAFVLFDYKKRDVLTGEAATQVVFI</sequence>
<dbReference type="Gene3D" id="3.40.50.280">
    <property type="entry name" value="Cobalamin-binding domain"/>
    <property type="match status" value="1"/>
</dbReference>
<feature type="domain" description="Radical SAM core" evidence="7">
    <location>
        <begin position="183"/>
        <end position="413"/>
    </location>
</feature>
<dbReference type="InterPro" id="IPR006158">
    <property type="entry name" value="Cobalamin-bd"/>
</dbReference>
<dbReference type="Proteomes" id="UP001154420">
    <property type="component" value="Unassembled WGS sequence"/>
</dbReference>
<proteinExistence type="predicted"/>
<dbReference type="Gene3D" id="3.80.30.20">
    <property type="entry name" value="tm_1862 like domain"/>
    <property type="match status" value="1"/>
</dbReference>
<evidence type="ECO:0000313" key="9">
    <source>
        <dbReference type="Proteomes" id="UP001154420"/>
    </source>
</evidence>
<dbReference type="SMART" id="SM00729">
    <property type="entry name" value="Elp3"/>
    <property type="match status" value="1"/>
</dbReference>
<keyword evidence="3" id="KW-0479">Metal-binding</keyword>
<comment type="cofactor">
    <cofactor evidence="1">
        <name>[4Fe-4S] cluster</name>
        <dbReference type="ChEBI" id="CHEBI:49883"/>
    </cofactor>
</comment>
<dbReference type="PANTHER" id="PTHR43409">
    <property type="entry name" value="ANAEROBIC MAGNESIUM-PROTOPORPHYRIN IX MONOMETHYL ESTER CYCLASE-RELATED"/>
    <property type="match status" value="1"/>
</dbReference>
<dbReference type="GO" id="GO:0051536">
    <property type="term" value="F:iron-sulfur cluster binding"/>
    <property type="evidence" value="ECO:0007669"/>
    <property type="project" value="UniProtKB-KW"/>
</dbReference>
<dbReference type="InterPro" id="IPR058240">
    <property type="entry name" value="rSAM_sf"/>
</dbReference>
<dbReference type="GO" id="GO:0005829">
    <property type="term" value="C:cytosol"/>
    <property type="evidence" value="ECO:0007669"/>
    <property type="project" value="TreeGrafter"/>
</dbReference>
<gene>
    <name evidence="8" type="ORF">D5281_04200</name>
</gene>
<dbReference type="EMBL" id="QZDT01000004">
    <property type="protein sequence ID" value="NBJ91811.1"/>
    <property type="molecule type" value="Genomic_DNA"/>
</dbReference>
<dbReference type="InterPro" id="IPR023404">
    <property type="entry name" value="rSAM_horseshoe"/>
</dbReference>
<dbReference type="InterPro" id="IPR051198">
    <property type="entry name" value="BchE-like"/>
</dbReference>
<keyword evidence="4" id="KW-0408">Iron</keyword>
<dbReference type="GO" id="GO:0046872">
    <property type="term" value="F:metal ion binding"/>
    <property type="evidence" value="ECO:0007669"/>
    <property type="project" value="UniProtKB-KW"/>
</dbReference>
<protein>
    <submittedName>
        <fullName evidence="8">DUF4080 domain-containing protein</fullName>
    </submittedName>
</protein>